<reference evidence="4 5" key="1">
    <citation type="journal article" date="2012" name="J. Bacteriol.">
        <title>Genome sequence of the pathogenic Herbaspirillum seropedicae strain Os34, isolated from rice roots.</title>
        <authorList>
            <person name="Ye W."/>
            <person name="Ye S."/>
            <person name="Liu J."/>
            <person name="Chang S."/>
            <person name="Chen M."/>
            <person name="Zhu B."/>
            <person name="Guo L."/>
            <person name="An Q."/>
        </authorList>
    </citation>
    <scope>NUCLEOTIDE SEQUENCE [LARGE SCALE GENOMIC DNA]</scope>
    <source>
        <strain evidence="4 5">Os34</strain>
    </source>
</reference>
<proteinExistence type="predicted"/>
<evidence type="ECO:0000313" key="5">
    <source>
        <dbReference type="Proteomes" id="UP000501648"/>
    </source>
</evidence>
<keyword evidence="1" id="KW-0597">Phosphoprotein</keyword>
<dbReference type="GO" id="GO:0000160">
    <property type="term" value="P:phosphorelay signal transduction system"/>
    <property type="evidence" value="ECO:0007669"/>
    <property type="project" value="InterPro"/>
</dbReference>
<dbReference type="InterPro" id="IPR050595">
    <property type="entry name" value="Bact_response_regulator"/>
</dbReference>
<dbReference type="Pfam" id="PF00072">
    <property type="entry name" value="Response_reg"/>
    <property type="match status" value="1"/>
</dbReference>
<feature type="domain" description="Response regulatory" evidence="3">
    <location>
        <begin position="4"/>
        <end position="119"/>
    </location>
</feature>
<evidence type="ECO:0000256" key="1">
    <source>
        <dbReference type="ARBA" id="ARBA00022553"/>
    </source>
</evidence>
<dbReference type="Gene3D" id="3.40.50.2300">
    <property type="match status" value="1"/>
</dbReference>
<dbReference type="CDD" id="cd00156">
    <property type="entry name" value="REC"/>
    <property type="match status" value="1"/>
</dbReference>
<accession>A0A6M3ZZ05</accession>
<dbReference type="Proteomes" id="UP000501648">
    <property type="component" value="Chromosome"/>
</dbReference>
<dbReference type="InterPro" id="IPR001789">
    <property type="entry name" value="Sig_transdc_resp-reg_receiver"/>
</dbReference>
<dbReference type="PANTHER" id="PTHR44591">
    <property type="entry name" value="STRESS RESPONSE REGULATOR PROTEIN 1"/>
    <property type="match status" value="1"/>
</dbReference>
<organism evidence="4 5">
    <name type="scientific">Herbaspirillum rubrisubalbicans Os34</name>
    <dbReference type="NCBI Taxonomy" id="1235827"/>
    <lineage>
        <taxon>Bacteria</taxon>
        <taxon>Pseudomonadati</taxon>
        <taxon>Pseudomonadota</taxon>
        <taxon>Betaproteobacteria</taxon>
        <taxon>Burkholderiales</taxon>
        <taxon>Oxalobacteraceae</taxon>
        <taxon>Herbaspirillum</taxon>
    </lineage>
</organism>
<evidence type="ECO:0000259" key="3">
    <source>
        <dbReference type="PROSITE" id="PS50110"/>
    </source>
</evidence>
<evidence type="ECO:0000313" key="4">
    <source>
        <dbReference type="EMBL" id="QJQ03949.1"/>
    </source>
</evidence>
<name>A0A6M3ZZ05_9BURK</name>
<evidence type="ECO:0000256" key="2">
    <source>
        <dbReference type="PROSITE-ProRule" id="PRU00169"/>
    </source>
</evidence>
<sequence>MHKTALIATPQPEVSRALTEWLAINDIDIQIASNGNDAIEHIALDRPDVVLAQLAMDGMSGLRLAHYLKARQNLADVPVILLCRDEREMDLVKGQWPAFLCAGALNPALISELKRELVN</sequence>
<dbReference type="InterPro" id="IPR011006">
    <property type="entry name" value="CheY-like_superfamily"/>
</dbReference>
<dbReference type="RefSeq" id="WP_026052073.1">
    <property type="nucleotide sequence ID" value="NZ_CP008956.1"/>
</dbReference>
<dbReference type="EMBL" id="CP008956">
    <property type="protein sequence ID" value="QJQ03949.1"/>
    <property type="molecule type" value="Genomic_DNA"/>
</dbReference>
<dbReference type="SUPFAM" id="SSF52172">
    <property type="entry name" value="CheY-like"/>
    <property type="match status" value="1"/>
</dbReference>
<dbReference type="PROSITE" id="PS50110">
    <property type="entry name" value="RESPONSE_REGULATORY"/>
    <property type="match status" value="1"/>
</dbReference>
<dbReference type="AlphaFoldDB" id="A0A6M3ZZ05"/>
<dbReference type="PANTHER" id="PTHR44591:SF3">
    <property type="entry name" value="RESPONSE REGULATORY DOMAIN-CONTAINING PROTEIN"/>
    <property type="match status" value="1"/>
</dbReference>
<gene>
    <name evidence="4" type="ORF">C798_21645</name>
</gene>
<protein>
    <submittedName>
        <fullName evidence="4">Response regulator</fullName>
    </submittedName>
</protein>
<comment type="caution">
    <text evidence="2">Lacks conserved residue(s) required for the propagation of feature annotation.</text>
</comment>